<dbReference type="Proteomes" id="UP000199323">
    <property type="component" value="Unassembled WGS sequence"/>
</dbReference>
<sequence>MAETWDEQELIRAGFERVFAELDRFDTPVFGLAEVDGDAHYFRLVDEDFYAVWPVGDAQLALERERWAVFAAWHARYEAGTAEPDTHPGAGGVDARYDELTALLLPRRTAPPEPRVLRAEWRGMDGPRYRPDGVDFRVKWHPAD</sequence>
<gene>
    <name evidence="1" type="ORF">SAMN05216251_13148</name>
</gene>
<dbReference type="AlphaFoldDB" id="A0A1I2M270"/>
<name>A0A1I2M270_9ACTN</name>
<evidence type="ECO:0000313" key="1">
    <source>
        <dbReference type="EMBL" id="SFF83647.1"/>
    </source>
</evidence>
<dbReference type="EMBL" id="FONG01000031">
    <property type="protein sequence ID" value="SFF83647.1"/>
    <property type="molecule type" value="Genomic_DNA"/>
</dbReference>
<keyword evidence="2" id="KW-1185">Reference proteome</keyword>
<proteinExistence type="predicted"/>
<dbReference type="OrthoDB" id="3078379at2"/>
<evidence type="ECO:0000313" key="2">
    <source>
        <dbReference type="Proteomes" id="UP000199323"/>
    </source>
</evidence>
<accession>A0A1I2M270</accession>
<reference evidence="2" key="1">
    <citation type="submission" date="2016-10" db="EMBL/GenBank/DDBJ databases">
        <authorList>
            <person name="Varghese N."/>
            <person name="Submissions S."/>
        </authorList>
    </citation>
    <scope>NUCLEOTIDE SEQUENCE [LARGE SCALE GENOMIC DNA]</scope>
    <source>
        <strain evidence="2">CGMCC 4.3510</strain>
    </source>
</reference>
<organism evidence="1 2">
    <name type="scientific">Actinacidiphila alni</name>
    <dbReference type="NCBI Taxonomy" id="380248"/>
    <lineage>
        <taxon>Bacteria</taxon>
        <taxon>Bacillati</taxon>
        <taxon>Actinomycetota</taxon>
        <taxon>Actinomycetes</taxon>
        <taxon>Kitasatosporales</taxon>
        <taxon>Streptomycetaceae</taxon>
        <taxon>Actinacidiphila</taxon>
    </lineage>
</organism>
<dbReference type="RefSeq" id="WP_093717522.1">
    <property type="nucleotide sequence ID" value="NZ_FONG01000031.1"/>
</dbReference>
<protein>
    <submittedName>
        <fullName evidence="1">Uncharacterized protein</fullName>
    </submittedName>
</protein>